<keyword evidence="1" id="KW-0175">Coiled coil</keyword>
<comment type="caution">
    <text evidence="2">The sequence shown here is derived from an EMBL/GenBank/DDBJ whole genome shotgun (WGS) entry which is preliminary data.</text>
</comment>
<dbReference type="AlphaFoldDB" id="A0A8H5K2Y9"/>
<keyword evidence="3" id="KW-1185">Reference proteome</keyword>
<evidence type="ECO:0000313" key="3">
    <source>
        <dbReference type="Proteomes" id="UP000574317"/>
    </source>
</evidence>
<sequence length="111" mass="13246">MPPLKGFKNKREIDAEIRTTESRIETVTKLKEGENSEAIVQYWLKLAAECIVTSDPVEYDNTEKAAAQQQYHEYEDKEQRALNEKEKFERHLGELKERLKDLRKFRDEWTD</sequence>
<gene>
    <name evidence="2" type="ORF">FNAPI_974</name>
</gene>
<accession>A0A8H5K2Y9</accession>
<dbReference type="EMBL" id="JAAOAO010000036">
    <property type="protein sequence ID" value="KAF5566804.1"/>
    <property type="molecule type" value="Genomic_DNA"/>
</dbReference>
<name>A0A8H5K2Y9_9HYPO</name>
<organism evidence="2 3">
    <name type="scientific">Fusarium napiforme</name>
    <dbReference type="NCBI Taxonomy" id="42672"/>
    <lineage>
        <taxon>Eukaryota</taxon>
        <taxon>Fungi</taxon>
        <taxon>Dikarya</taxon>
        <taxon>Ascomycota</taxon>
        <taxon>Pezizomycotina</taxon>
        <taxon>Sordariomycetes</taxon>
        <taxon>Hypocreomycetidae</taxon>
        <taxon>Hypocreales</taxon>
        <taxon>Nectriaceae</taxon>
        <taxon>Fusarium</taxon>
        <taxon>Fusarium fujikuroi species complex</taxon>
    </lineage>
</organism>
<dbReference type="Proteomes" id="UP000574317">
    <property type="component" value="Unassembled WGS sequence"/>
</dbReference>
<evidence type="ECO:0000313" key="2">
    <source>
        <dbReference type="EMBL" id="KAF5566804.1"/>
    </source>
</evidence>
<proteinExistence type="predicted"/>
<evidence type="ECO:0000256" key="1">
    <source>
        <dbReference type="SAM" id="Coils"/>
    </source>
</evidence>
<feature type="coiled-coil region" evidence="1">
    <location>
        <begin position="64"/>
        <end position="105"/>
    </location>
</feature>
<protein>
    <submittedName>
        <fullName evidence="2">Uncharacterized protein</fullName>
    </submittedName>
</protein>
<reference evidence="2 3" key="1">
    <citation type="submission" date="2020-05" db="EMBL/GenBank/DDBJ databases">
        <title>Identification and distribution of gene clusters putatively required for synthesis of sphingolipid metabolism inhibitors in phylogenetically diverse species of the filamentous fungus Fusarium.</title>
        <authorList>
            <person name="Kim H.-S."/>
            <person name="Busman M."/>
            <person name="Brown D.W."/>
            <person name="Divon H."/>
            <person name="Uhlig S."/>
            <person name="Proctor R.H."/>
        </authorList>
    </citation>
    <scope>NUCLEOTIDE SEQUENCE [LARGE SCALE GENOMIC DNA]</scope>
    <source>
        <strain evidence="2 3">NRRL 25196</strain>
    </source>
</reference>